<accession>A0A9Q9JES5</accession>
<sequence length="90" mass="9480">MSFTITKNVKKVVSYPEFGASNDIVTENVTVTYSASRVVILDSSGAAQVIFDVSVDGAKTIGTYVYSFEYSGTGSPIEEAERSLGNALAG</sequence>
<dbReference type="RefSeq" id="WP_260990565.1">
    <property type="nucleotide sequence ID" value="NZ_CP104450.1"/>
</dbReference>
<organism evidence="1 2">
    <name type="scientific">Raoultella ornithinolytica</name>
    <name type="common">Klebsiella ornithinolytica</name>
    <dbReference type="NCBI Taxonomy" id="54291"/>
    <lineage>
        <taxon>Bacteria</taxon>
        <taxon>Pseudomonadati</taxon>
        <taxon>Pseudomonadota</taxon>
        <taxon>Gammaproteobacteria</taxon>
        <taxon>Enterobacterales</taxon>
        <taxon>Enterobacteriaceae</taxon>
        <taxon>Klebsiella/Raoultella group</taxon>
        <taxon>Raoultella</taxon>
    </lineage>
</organism>
<reference evidence="1" key="1">
    <citation type="submission" date="2022-09" db="EMBL/GenBank/DDBJ databases">
        <title>Multidrug resistance Raoultella ornithinolytica Strain MQB_Silv_108.</title>
        <authorList>
            <person name="Quintela-Baluja M."/>
        </authorList>
    </citation>
    <scope>NUCLEOTIDE SEQUENCE</scope>
    <source>
        <strain evidence="1">MQB_Silv_108</strain>
    </source>
</reference>
<gene>
    <name evidence="1" type="ORF">N2J37_07035</name>
</gene>
<evidence type="ECO:0000313" key="1">
    <source>
        <dbReference type="EMBL" id="UXE39498.1"/>
    </source>
</evidence>
<protein>
    <submittedName>
        <fullName evidence="1">Uncharacterized protein</fullName>
    </submittedName>
</protein>
<proteinExistence type="predicted"/>
<name>A0A9Q9JES5_RAOOR</name>
<dbReference type="AlphaFoldDB" id="A0A9Q9JES5"/>
<dbReference type="EMBL" id="CP104450">
    <property type="protein sequence ID" value="UXE39498.1"/>
    <property type="molecule type" value="Genomic_DNA"/>
</dbReference>
<evidence type="ECO:0000313" key="2">
    <source>
        <dbReference type="Proteomes" id="UP001064206"/>
    </source>
</evidence>
<dbReference type="Proteomes" id="UP001064206">
    <property type="component" value="Chromosome"/>
</dbReference>